<feature type="domain" description="CHAT" evidence="2">
    <location>
        <begin position="626"/>
        <end position="897"/>
    </location>
</feature>
<proteinExistence type="predicted"/>
<name>A0A9P5N8L9_GYMJU</name>
<dbReference type="AlphaFoldDB" id="A0A9P5N8L9"/>
<evidence type="ECO:0000259" key="2">
    <source>
        <dbReference type="Pfam" id="PF12770"/>
    </source>
</evidence>
<dbReference type="PANTHER" id="PTHR19959:SF119">
    <property type="entry name" value="FUNGAL LIPASE-LIKE DOMAIN-CONTAINING PROTEIN"/>
    <property type="match status" value="1"/>
</dbReference>
<sequence>MPIWLSRLGISIHSRFQRSRDLADVDEAILSFRKAAQLTPEGHIDLPKWVGNIGNCFESRYIKTGDLSDLTEAISSKQGAIQLTAAENPVDLATRLNNLGNSFNSLFRRTGDLTDLAEAISSKQKAVQLLPEGHMEMPNILNNLGISFYRRFIETGDSIDLAEAISSYENSVRLTPEDHAAMPTRLNNLGISLQRRFEQTKNYDDLTEAISLIQRSVKLAPEGHPELPTQYNNLGFAYRSSFSRRSNLADLAEGISSIQKAIQLAPGQYQNMSIFLSNLAVSLQMRFDHTGDLDDSSQAISSLKEAVRLTPNGHPDMIGRLTNLGLFFEHRFEETTDFDDINTAISTFRDAATNYAGSPADRYQAAKKWVETSELFDPSQSLEAYRTLIPLISQVAGLGQTVQKRYSTLPDMSHMSTSAAAAAFKEGRYELALEWLEESRCLVWRQLNNLRTPLDTLRDHDPAVYADIFRVSKLLDSAGSRSEVTNYSPDTISIEQKVSIQDQTLNHLKLAQNWDQLLLRVRKIPGYEDFLKPVPYSTIVQGLPDSGFIVVINVHRERTDALVLRSGTSEPIHILLEEFSYEKALHLRNALKAYLGRLGCRMRGPEFDSILRGMRPARNDGSSLKEVLKQLWMFVAKPILNAIGISSKPLSEKPRIWWCTTGPLAFLPIHAAGIYEDAEHVTLPDLVISSYTPTITTLTGRAKDAHPLDEKTSGILMVSQPRTPGLSPIPGTTEEVQGLEELLKHYDHRHIRLDDAQGNVQRVLENLDTYSCVHLACHAIQSTGNPLSSGFYLYDGQLRLSEIIQKNMAGADLAFLSACQTSAGDEKLSEEAVHLAAGMLAAGYRGVIATMWSIQDRYGPEVAEYFYEHILDKNSGKIRGESAARALNYATEQMRKKLDRYLYSLPISDCEEVEQMEKERLGRKAEKTVKAGTKMEKSLFGRGSEIEEEEGEEEVDEGERDGEGEGEGEREREVQDGILKLSTLMARPWYLMMTRAPWTYLVNRE</sequence>
<keyword evidence="4" id="KW-1185">Reference proteome</keyword>
<organism evidence="3 4">
    <name type="scientific">Gymnopilus junonius</name>
    <name type="common">Spectacular rustgill mushroom</name>
    <name type="synonym">Gymnopilus spectabilis subsp. junonius</name>
    <dbReference type="NCBI Taxonomy" id="109634"/>
    <lineage>
        <taxon>Eukaryota</taxon>
        <taxon>Fungi</taxon>
        <taxon>Dikarya</taxon>
        <taxon>Basidiomycota</taxon>
        <taxon>Agaricomycotina</taxon>
        <taxon>Agaricomycetes</taxon>
        <taxon>Agaricomycetidae</taxon>
        <taxon>Agaricales</taxon>
        <taxon>Agaricineae</taxon>
        <taxon>Hymenogastraceae</taxon>
        <taxon>Gymnopilus</taxon>
    </lineage>
</organism>
<dbReference type="SUPFAM" id="SSF48452">
    <property type="entry name" value="TPR-like"/>
    <property type="match status" value="1"/>
</dbReference>
<feature type="compositionally biased region" description="Basic and acidic residues" evidence="1">
    <location>
        <begin position="961"/>
        <end position="975"/>
    </location>
</feature>
<dbReference type="Proteomes" id="UP000724874">
    <property type="component" value="Unassembled WGS sequence"/>
</dbReference>
<evidence type="ECO:0000313" key="3">
    <source>
        <dbReference type="EMBL" id="KAF8872607.1"/>
    </source>
</evidence>
<accession>A0A9P5N8L9</accession>
<feature type="region of interest" description="Disordered" evidence="1">
    <location>
        <begin position="938"/>
        <end position="975"/>
    </location>
</feature>
<dbReference type="InterPro" id="IPR024983">
    <property type="entry name" value="CHAT_dom"/>
</dbReference>
<reference evidence="3" key="1">
    <citation type="submission" date="2020-11" db="EMBL/GenBank/DDBJ databases">
        <authorList>
            <consortium name="DOE Joint Genome Institute"/>
            <person name="Ahrendt S."/>
            <person name="Riley R."/>
            <person name="Andreopoulos W."/>
            <person name="LaButti K."/>
            <person name="Pangilinan J."/>
            <person name="Ruiz-duenas F.J."/>
            <person name="Barrasa J.M."/>
            <person name="Sanchez-Garcia M."/>
            <person name="Camarero S."/>
            <person name="Miyauchi S."/>
            <person name="Serrano A."/>
            <person name="Linde D."/>
            <person name="Babiker R."/>
            <person name="Drula E."/>
            <person name="Ayuso-Fernandez I."/>
            <person name="Pacheco R."/>
            <person name="Padilla G."/>
            <person name="Ferreira P."/>
            <person name="Barriuso J."/>
            <person name="Kellner H."/>
            <person name="Castanera R."/>
            <person name="Alfaro M."/>
            <person name="Ramirez L."/>
            <person name="Pisabarro A.G."/>
            <person name="Kuo A."/>
            <person name="Tritt A."/>
            <person name="Lipzen A."/>
            <person name="He G."/>
            <person name="Yan M."/>
            <person name="Ng V."/>
            <person name="Cullen D."/>
            <person name="Martin F."/>
            <person name="Rosso M.-N."/>
            <person name="Henrissat B."/>
            <person name="Hibbett D."/>
            <person name="Martinez A.T."/>
            <person name="Grigoriev I.V."/>
        </authorList>
    </citation>
    <scope>NUCLEOTIDE SEQUENCE</scope>
    <source>
        <strain evidence="3">AH 44721</strain>
    </source>
</reference>
<dbReference type="Pfam" id="PF12770">
    <property type="entry name" value="CHAT"/>
    <property type="match status" value="1"/>
</dbReference>
<dbReference type="Gene3D" id="1.25.40.10">
    <property type="entry name" value="Tetratricopeptide repeat domain"/>
    <property type="match status" value="1"/>
</dbReference>
<feature type="compositionally biased region" description="Acidic residues" evidence="1">
    <location>
        <begin position="946"/>
        <end position="960"/>
    </location>
</feature>
<protein>
    <submittedName>
        <fullName evidence="3">CHAT domain-containing protein</fullName>
    </submittedName>
</protein>
<dbReference type="InterPro" id="IPR011990">
    <property type="entry name" value="TPR-like_helical_dom_sf"/>
</dbReference>
<comment type="caution">
    <text evidence="3">The sequence shown here is derived from an EMBL/GenBank/DDBJ whole genome shotgun (WGS) entry which is preliminary data.</text>
</comment>
<dbReference type="OrthoDB" id="9991317at2759"/>
<dbReference type="PANTHER" id="PTHR19959">
    <property type="entry name" value="KINESIN LIGHT CHAIN"/>
    <property type="match status" value="1"/>
</dbReference>
<dbReference type="EMBL" id="JADNYJ010000259">
    <property type="protein sequence ID" value="KAF8872607.1"/>
    <property type="molecule type" value="Genomic_DNA"/>
</dbReference>
<evidence type="ECO:0000313" key="4">
    <source>
        <dbReference type="Proteomes" id="UP000724874"/>
    </source>
</evidence>
<evidence type="ECO:0000256" key="1">
    <source>
        <dbReference type="SAM" id="MobiDB-lite"/>
    </source>
</evidence>
<gene>
    <name evidence="3" type="ORF">CPB84DRAFT_1753518</name>
</gene>